<organism evidence="1 2">
    <name type="scientific">Pisolithus microcarpus 441</name>
    <dbReference type="NCBI Taxonomy" id="765257"/>
    <lineage>
        <taxon>Eukaryota</taxon>
        <taxon>Fungi</taxon>
        <taxon>Dikarya</taxon>
        <taxon>Basidiomycota</taxon>
        <taxon>Agaricomycotina</taxon>
        <taxon>Agaricomycetes</taxon>
        <taxon>Agaricomycetidae</taxon>
        <taxon>Boletales</taxon>
        <taxon>Sclerodermatineae</taxon>
        <taxon>Pisolithaceae</taxon>
        <taxon>Pisolithus</taxon>
    </lineage>
</organism>
<sequence length="118" mass="13326">ITSEEQGWHFSALNVTTKQLEEFSIDDMARDMEICAPELWRLLGFLLDDERTGSILEDDCRGNLLMEGDDGYWNAVDEIDLEGFISGLTTESGLSPARLDKHSHHHSAVIKIVRVCFT</sequence>
<name>A0A0C9XX97_9AGAM</name>
<dbReference type="HOGENOM" id="CLU_009487_3_0_1"/>
<dbReference type="AlphaFoldDB" id="A0A0C9XX97"/>
<gene>
    <name evidence="1" type="ORF">PISMIDRAFT_112111</name>
</gene>
<keyword evidence="2" id="KW-1185">Reference proteome</keyword>
<reference evidence="2" key="2">
    <citation type="submission" date="2015-01" db="EMBL/GenBank/DDBJ databases">
        <title>Evolutionary Origins and Diversification of the Mycorrhizal Mutualists.</title>
        <authorList>
            <consortium name="DOE Joint Genome Institute"/>
            <consortium name="Mycorrhizal Genomics Consortium"/>
            <person name="Kohler A."/>
            <person name="Kuo A."/>
            <person name="Nagy L.G."/>
            <person name="Floudas D."/>
            <person name="Copeland A."/>
            <person name="Barry K.W."/>
            <person name="Cichocki N."/>
            <person name="Veneault-Fourrey C."/>
            <person name="LaButti K."/>
            <person name="Lindquist E.A."/>
            <person name="Lipzen A."/>
            <person name="Lundell T."/>
            <person name="Morin E."/>
            <person name="Murat C."/>
            <person name="Riley R."/>
            <person name="Ohm R."/>
            <person name="Sun H."/>
            <person name="Tunlid A."/>
            <person name="Henrissat B."/>
            <person name="Grigoriev I.V."/>
            <person name="Hibbett D.S."/>
            <person name="Martin F."/>
        </authorList>
    </citation>
    <scope>NUCLEOTIDE SEQUENCE [LARGE SCALE GENOMIC DNA]</scope>
    <source>
        <strain evidence="2">441</strain>
    </source>
</reference>
<dbReference type="EMBL" id="KN833838">
    <property type="protein sequence ID" value="KIK17110.1"/>
    <property type="molecule type" value="Genomic_DNA"/>
</dbReference>
<dbReference type="Proteomes" id="UP000054018">
    <property type="component" value="Unassembled WGS sequence"/>
</dbReference>
<proteinExistence type="predicted"/>
<protein>
    <submittedName>
        <fullName evidence="1">Uncharacterized protein</fullName>
    </submittedName>
</protein>
<evidence type="ECO:0000313" key="2">
    <source>
        <dbReference type="Proteomes" id="UP000054018"/>
    </source>
</evidence>
<feature type="non-terminal residue" evidence="1">
    <location>
        <position position="1"/>
    </location>
</feature>
<accession>A0A0C9XX97</accession>
<evidence type="ECO:0000313" key="1">
    <source>
        <dbReference type="EMBL" id="KIK17110.1"/>
    </source>
</evidence>
<reference evidence="1 2" key="1">
    <citation type="submission" date="2014-04" db="EMBL/GenBank/DDBJ databases">
        <authorList>
            <consortium name="DOE Joint Genome Institute"/>
            <person name="Kuo A."/>
            <person name="Kohler A."/>
            <person name="Costa M.D."/>
            <person name="Nagy L.G."/>
            <person name="Floudas D."/>
            <person name="Copeland A."/>
            <person name="Barry K.W."/>
            <person name="Cichocki N."/>
            <person name="Veneault-Fourrey C."/>
            <person name="LaButti K."/>
            <person name="Lindquist E.A."/>
            <person name="Lipzen A."/>
            <person name="Lundell T."/>
            <person name="Morin E."/>
            <person name="Murat C."/>
            <person name="Sun H."/>
            <person name="Tunlid A."/>
            <person name="Henrissat B."/>
            <person name="Grigoriev I.V."/>
            <person name="Hibbett D.S."/>
            <person name="Martin F."/>
            <person name="Nordberg H.P."/>
            <person name="Cantor M.N."/>
            <person name="Hua S.X."/>
        </authorList>
    </citation>
    <scope>NUCLEOTIDE SEQUENCE [LARGE SCALE GENOMIC DNA]</scope>
    <source>
        <strain evidence="1 2">441</strain>
    </source>
</reference>
<dbReference type="OrthoDB" id="2677494at2759"/>